<keyword evidence="1" id="KW-1185">Reference proteome</keyword>
<dbReference type="Gene3D" id="2.130.10.10">
    <property type="entry name" value="YVTN repeat-like/Quinoprotein amine dehydrogenase"/>
    <property type="match status" value="1"/>
</dbReference>
<dbReference type="SUPFAM" id="SSF50978">
    <property type="entry name" value="WD40 repeat-like"/>
    <property type="match status" value="1"/>
</dbReference>
<dbReference type="InParanoid" id="A0A1S3GY70"/>
<dbReference type="FunFam" id="2.130.10.10:FF:000287">
    <property type="entry name" value="WD repeat-containing protein 74"/>
    <property type="match status" value="1"/>
</dbReference>
<accession>A0A1S3GY70</accession>
<reference evidence="2" key="1">
    <citation type="submission" date="2025-08" db="UniProtKB">
        <authorList>
            <consortium name="RefSeq"/>
        </authorList>
    </citation>
    <scope>IDENTIFICATION</scope>
    <source>
        <tissue evidence="2">Kidney</tissue>
    </source>
</reference>
<dbReference type="GO" id="GO:0030687">
    <property type="term" value="C:preribosome, large subunit precursor"/>
    <property type="evidence" value="ECO:0007669"/>
    <property type="project" value="TreeGrafter"/>
</dbReference>
<dbReference type="AlphaFoldDB" id="A0A1S3GY70"/>
<protein>
    <submittedName>
        <fullName evidence="2">WD repeat-containing protein 74-like</fullName>
    </submittedName>
</protein>
<dbReference type="InterPro" id="IPR015943">
    <property type="entry name" value="WD40/YVTN_repeat-like_dom_sf"/>
</dbReference>
<feature type="non-terminal residue" evidence="2">
    <location>
        <position position="1"/>
    </location>
</feature>
<dbReference type="GO" id="GO:0042273">
    <property type="term" value="P:ribosomal large subunit biogenesis"/>
    <property type="evidence" value="ECO:0007669"/>
    <property type="project" value="InterPro"/>
</dbReference>
<name>A0A1S3GY70_DIPOR</name>
<gene>
    <name evidence="2" type="primary">LOC106002613</name>
</gene>
<dbReference type="GO" id="GO:0005730">
    <property type="term" value="C:nucleolus"/>
    <property type="evidence" value="ECO:0007669"/>
    <property type="project" value="InterPro"/>
</dbReference>
<organism evidence="1 2">
    <name type="scientific">Dipodomys ordii</name>
    <name type="common">Ord's kangaroo rat</name>
    <dbReference type="NCBI Taxonomy" id="10020"/>
    <lineage>
        <taxon>Eukaryota</taxon>
        <taxon>Metazoa</taxon>
        <taxon>Chordata</taxon>
        <taxon>Craniata</taxon>
        <taxon>Vertebrata</taxon>
        <taxon>Euteleostomi</taxon>
        <taxon>Mammalia</taxon>
        <taxon>Eutheria</taxon>
        <taxon>Euarchontoglires</taxon>
        <taxon>Glires</taxon>
        <taxon>Rodentia</taxon>
        <taxon>Castorimorpha</taxon>
        <taxon>Heteromyidae</taxon>
        <taxon>Dipodomyinae</taxon>
        <taxon>Dipodomys</taxon>
    </lineage>
</organism>
<proteinExistence type="predicted"/>
<dbReference type="RefSeq" id="XP_012892917.1">
    <property type="nucleotide sequence ID" value="XM_013037463.1"/>
</dbReference>
<evidence type="ECO:0000313" key="1">
    <source>
        <dbReference type="Proteomes" id="UP000081671"/>
    </source>
</evidence>
<dbReference type="Proteomes" id="UP000081671">
    <property type="component" value="Unplaced"/>
</dbReference>
<dbReference type="OrthoDB" id="18388at2759"/>
<dbReference type="InterPro" id="IPR037379">
    <property type="entry name" value="WDR74/Nsa1"/>
</dbReference>
<dbReference type="GeneID" id="106002613"/>
<dbReference type="InterPro" id="IPR036322">
    <property type="entry name" value="WD40_repeat_dom_sf"/>
</dbReference>
<sequence length="175" mass="19370">PGPGRGRQPRILVGCADGTVKRFDTEEGIFQGQRHCPGGEGTFRGLAQADGNLITCVDSGILRVWHDSEKETSSDPLLELRVGPEVCRMRQDPAHPHMVATGGKENALKVWDLQGSKEPVFKAKNVRNDWLNLRVPIWEQDIQFLPGSQKLVTCTGYQQVRQHLIAACCWVEAAS</sequence>
<evidence type="ECO:0000313" key="2">
    <source>
        <dbReference type="RefSeq" id="XP_012892917.1"/>
    </source>
</evidence>
<dbReference type="PANTHER" id="PTHR16038:SF4">
    <property type="entry name" value="WD REPEAT-CONTAINING PROTEIN 74"/>
    <property type="match status" value="1"/>
</dbReference>
<dbReference type="KEGG" id="dord:106002613"/>
<dbReference type="PANTHER" id="PTHR16038">
    <property type="entry name" value="NOP SEVEN ASSOCIATED PROTEIN 1"/>
    <property type="match status" value="1"/>
</dbReference>